<evidence type="ECO:0000313" key="1">
    <source>
        <dbReference type="EMBL" id="SEQ68553.1"/>
    </source>
</evidence>
<dbReference type="Gene3D" id="1.20.1440.60">
    <property type="entry name" value="23S rRNA-intervening sequence"/>
    <property type="match status" value="1"/>
</dbReference>
<dbReference type="Proteomes" id="UP000199021">
    <property type="component" value="Unassembled WGS sequence"/>
</dbReference>
<dbReference type="NCBIfam" id="TIGR02436">
    <property type="entry name" value="four helix bundle protein"/>
    <property type="match status" value="1"/>
</dbReference>
<organism evidence="1 2">
    <name type="scientific">Neolewinella agarilytica</name>
    <dbReference type="NCBI Taxonomy" id="478744"/>
    <lineage>
        <taxon>Bacteria</taxon>
        <taxon>Pseudomonadati</taxon>
        <taxon>Bacteroidota</taxon>
        <taxon>Saprospiria</taxon>
        <taxon>Saprospirales</taxon>
        <taxon>Lewinellaceae</taxon>
        <taxon>Neolewinella</taxon>
    </lineage>
</organism>
<dbReference type="STRING" id="478744.SAMN05444359_1143"/>
<dbReference type="EMBL" id="FOFB01000014">
    <property type="protein sequence ID" value="SEQ68553.1"/>
    <property type="molecule type" value="Genomic_DNA"/>
</dbReference>
<dbReference type="RefSeq" id="WP_090169222.1">
    <property type="nucleotide sequence ID" value="NZ_FOFB01000014.1"/>
</dbReference>
<protein>
    <submittedName>
        <fullName evidence="1">Four helix bundle protein</fullName>
    </submittedName>
</protein>
<name>A0A1H9I1Z1_9BACT</name>
<dbReference type="OrthoDB" id="9811959at2"/>
<sequence>MKPPHFFRWIAFIKGEKLAQRIFELSRQFPPEEKYSMTDQIRRSSRSVTANLAESYAKRRYPKHFTSKITDAQGENYETMGWLRHARICKYINNEEFTTHYNETLEVEKLLSFMLRNPDKFRGSFAN</sequence>
<dbReference type="SUPFAM" id="SSF158446">
    <property type="entry name" value="IVS-encoded protein-like"/>
    <property type="match status" value="1"/>
</dbReference>
<dbReference type="InterPro" id="IPR036583">
    <property type="entry name" value="23S_rRNA_IVS_sf"/>
</dbReference>
<evidence type="ECO:0000313" key="2">
    <source>
        <dbReference type="Proteomes" id="UP000199021"/>
    </source>
</evidence>
<dbReference type="CDD" id="cd16377">
    <property type="entry name" value="23S_rRNA_IVP_like"/>
    <property type="match status" value="1"/>
</dbReference>
<gene>
    <name evidence="1" type="ORF">SAMN05444359_1143</name>
</gene>
<dbReference type="Pfam" id="PF05635">
    <property type="entry name" value="23S_rRNA_IVP"/>
    <property type="match status" value="1"/>
</dbReference>
<dbReference type="PANTHER" id="PTHR38471:SF2">
    <property type="entry name" value="FOUR HELIX BUNDLE PROTEIN"/>
    <property type="match status" value="1"/>
</dbReference>
<accession>A0A1H9I1Z1</accession>
<dbReference type="InterPro" id="IPR012657">
    <property type="entry name" value="23S_rRNA-intervening_sequence"/>
</dbReference>
<proteinExistence type="predicted"/>
<keyword evidence="2" id="KW-1185">Reference proteome</keyword>
<dbReference type="PANTHER" id="PTHR38471">
    <property type="entry name" value="FOUR HELIX BUNDLE PROTEIN"/>
    <property type="match status" value="1"/>
</dbReference>
<dbReference type="InParanoid" id="A0A1H9I1Z1"/>
<reference evidence="2" key="1">
    <citation type="submission" date="2016-10" db="EMBL/GenBank/DDBJ databases">
        <authorList>
            <person name="Varghese N."/>
            <person name="Submissions S."/>
        </authorList>
    </citation>
    <scope>NUCLEOTIDE SEQUENCE [LARGE SCALE GENOMIC DNA]</scope>
    <source>
        <strain evidence="2">DSM 24740</strain>
    </source>
</reference>
<dbReference type="AlphaFoldDB" id="A0A1H9I1Z1"/>